<protein>
    <submittedName>
        <fullName evidence="1">Uncharacterized protein</fullName>
    </submittedName>
</protein>
<accession>G4R9N4</accession>
<evidence type="ECO:0000313" key="1">
    <source>
        <dbReference type="EMBL" id="AEQ51441.1"/>
    </source>
</evidence>
<proteinExistence type="predicted"/>
<dbReference type="Proteomes" id="UP000008850">
    <property type="component" value="Chromosome"/>
</dbReference>
<evidence type="ECO:0000313" key="2">
    <source>
        <dbReference type="Proteomes" id="UP000008850"/>
    </source>
</evidence>
<reference evidence="1 2" key="1">
    <citation type="journal article" date="2012" name="J. Bacteriol.">
        <title>Complete genome sequence of Pelagibacterium halotolerans B2T.</title>
        <authorList>
            <person name="Huo Y.Y."/>
            <person name="Cheng H."/>
            <person name="Han X.F."/>
            <person name="Jiang X.W."/>
            <person name="Sun C."/>
            <person name="Zhang X.Q."/>
            <person name="Zhu X.F."/>
            <person name="Liu Y.F."/>
            <person name="Li P.F."/>
            <person name="Ni P.X."/>
            <person name="Wu M."/>
        </authorList>
    </citation>
    <scope>NUCLEOTIDE SEQUENCE [LARGE SCALE GENOMIC DNA]</scope>
    <source>
        <strain evidence="2">DSM 22347 / JCM 15775 / CGMCC 1.7692 / B2</strain>
    </source>
</reference>
<dbReference type="EMBL" id="CP003075">
    <property type="protein sequence ID" value="AEQ51441.1"/>
    <property type="molecule type" value="Genomic_DNA"/>
</dbReference>
<name>G4R9N4_PELHB</name>
<dbReference type="KEGG" id="phl:KKY_1420"/>
<dbReference type="STRING" id="1082931.KKY_1420"/>
<gene>
    <name evidence="1" type="ordered locus">KKY_1420</name>
</gene>
<organism evidence="1 2">
    <name type="scientific">Pelagibacterium halotolerans (strain DSM 22347 / JCM 15775 / CGMCC 1.7692 / B2)</name>
    <dbReference type="NCBI Taxonomy" id="1082931"/>
    <lineage>
        <taxon>Bacteria</taxon>
        <taxon>Pseudomonadati</taxon>
        <taxon>Pseudomonadota</taxon>
        <taxon>Alphaproteobacteria</taxon>
        <taxon>Hyphomicrobiales</taxon>
        <taxon>Devosiaceae</taxon>
        <taxon>Pelagibacterium</taxon>
    </lineage>
</organism>
<dbReference type="HOGENOM" id="CLU_3274137_0_0_5"/>
<sequence length="41" mass="4686">MVSERFDARRHDDHVAVLSAKNRASLRFESTTIFLVLGQIV</sequence>
<dbReference type="AlphaFoldDB" id="G4R9N4"/>
<keyword evidence="2" id="KW-1185">Reference proteome</keyword>